<gene>
    <name evidence="2" type="ORF">ACFQSB_25140</name>
</gene>
<dbReference type="EMBL" id="JBHTCG010000019">
    <property type="protein sequence ID" value="MFC7385518.1"/>
    <property type="molecule type" value="Genomic_DNA"/>
</dbReference>
<evidence type="ECO:0000313" key="3">
    <source>
        <dbReference type="Proteomes" id="UP001596496"/>
    </source>
</evidence>
<evidence type="ECO:0000313" key="2">
    <source>
        <dbReference type="EMBL" id="MFC7385518.1"/>
    </source>
</evidence>
<feature type="signal peptide" evidence="1">
    <location>
        <begin position="1"/>
        <end position="26"/>
    </location>
</feature>
<dbReference type="RefSeq" id="WP_380829441.1">
    <property type="nucleotide sequence ID" value="NZ_JBHTCG010000019.1"/>
</dbReference>
<comment type="caution">
    <text evidence="2">The sequence shown here is derived from an EMBL/GenBank/DDBJ whole genome shotgun (WGS) entry which is preliminary data.</text>
</comment>
<accession>A0ABW2P8Q7</accession>
<organism evidence="2 3">
    <name type="scientific">Sphaerisporangium rhizosphaerae</name>
    <dbReference type="NCBI Taxonomy" id="2269375"/>
    <lineage>
        <taxon>Bacteria</taxon>
        <taxon>Bacillati</taxon>
        <taxon>Actinomycetota</taxon>
        <taxon>Actinomycetes</taxon>
        <taxon>Streptosporangiales</taxon>
        <taxon>Streptosporangiaceae</taxon>
        <taxon>Sphaerisporangium</taxon>
    </lineage>
</organism>
<dbReference type="Proteomes" id="UP001596496">
    <property type="component" value="Unassembled WGS sequence"/>
</dbReference>
<sequence>MHVARSVALGAVLVAGTITAAPTVQAATSSVPLSSAAAQAFKSTAVQAARGKETAVAAGSPAAAEAMARAATCLHMYRPEVRPGKIAATVWAPGCRGVLFGTNLMRKRAWGWQTIKYITWRGPGPRTLYANCKRGNKFTYMTEAWVVAANRPVYSPTRRGRC</sequence>
<feature type="chain" id="PRO_5046439770" evidence="1">
    <location>
        <begin position="27"/>
        <end position="162"/>
    </location>
</feature>
<proteinExistence type="predicted"/>
<keyword evidence="1" id="KW-0732">Signal</keyword>
<protein>
    <submittedName>
        <fullName evidence="2">Uncharacterized protein</fullName>
    </submittedName>
</protein>
<name>A0ABW2P8Q7_9ACTN</name>
<evidence type="ECO:0000256" key="1">
    <source>
        <dbReference type="SAM" id="SignalP"/>
    </source>
</evidence>
<reference evidence="3" key="1">
    <citation type="journal article" date="2019" name="Int. J. Syst. Evol. Microbiol.">
        <title>The Global Catalogue of Microorganisms (GCM) 10K type strain sequencing project: providing services to taxonomists for standard genome sequencing and annotation.</title>
        <authorList>
            <consortium name="The Broad Institute Genomics Platform"/>
            <consortium name="The Broad Institute Genome Sequencing Center for Infectious Disease"/>
            <person name="Wu L."/>
            <person name="Ma J."/>
        </authorList>
    </citation>
    <scope>NUCLEOTIDE SEQUENCE [LARGE SCALE GENOMIC DNA]</scope>
    <source>
        <strain evidence="3">CECT 7649</strain>
    </source>
</reference>
<keyword evidence="3" id="KW-1185">Reference proteome</keyword>